<dbReference type="SMART" id="SM00185">
    <property type="entry name" value="ARM"/>
    <property type="match status" value="8"/>
</dbReference>
<dbReference type="GO" id="GO:0004842">
    <property type="term" value="F:ubiquitin-protein transferase activity"/>
    <property type="evidence" value="ECO:0007669"/>
    <property type="project" value="InterPro"/>
</dbReference>
<dbReference type="OrthoDB" id="10064100at2759"/>
<organism evidence="2 3">
    <name type="scientific">Zingiber officinale</name>
    <name type="common">Ginger</name>
    <name type="synonym">Amomum zingiber</name>
    <dbReference type="NCBI Taxonomy" id="94328"/>
    <lineage>
        <taxon>Eukaryota</taxon>
        <taxon>Viridiplantae</taxon>
        <taxon>Streptophyta</taxon>
        <taxon>Embryophyta</taxon>
        <taxon>Tracheophyta</taxon>
        <taxon>Spermatophyta</taxon>
        <taxon>Magnoliopsida</taxon>
        <taxon>Liliopsida</taxon>
        <taxon>Zingiberales</taxon>
        <taxon>Zingiberaceae</taxon>
        <taxon>Zingiber</taxon>
    </lineage>
</organism>
<name>A0A8J5GLS7_ZINOF</name>
<keyword evidence="3" id="KW-1185">Reference proteome</keyword>
<sequence>MRKSWDGIFDSGSLSDDSYRDNVRIEPIFQAFLCPLTKQVMKDPVTIENGQTFEREAIENWFRDCTDSGRRPTCPLTQKELKSTDVNPSIALRNAIKEWIKRNEVAQLEKAYKTLTSESPEIEILQTLSYITQICENGRSNMHVGYISELIPMIVDMLKSGSRKMRVQALETLCAIAKESDANKEAIAAGETIQTIVKILSHEHSEETKEAVSLLYELSKSRSLCEKIGVVSGAILLLVGMASTKLENNITLEKTLKTLQNLDKCEENVRQMAENGRLQPLLTRLLEGSPEIQLTMVSYLGDLVLSNDVKVSVAETAGSTLVDLMKSESNPAREAALMAFNQISSNETSAKILIQAGILPPLVKDLFAVGINQLPTRLKEVSATVLSNLVSSGVGCASILLDQDHRTLVSEDIVHNLLHLISNTGPAIECKLLQVLVGLTSSSTTIKNIVAAIKSSGATISLIQFLEAPQREVRMASVKLLGNISPHMGTELANALCSTAGQLGCLISIIAENNGITEEQADAVGLLSNLLEDYYLTRQLLDEGAFKVMASNVVSIRQGSTRGGRFVNPFLEGLVRALSRFTYILDDNSDAIALTREYNLAALFADLLQINGLDNVLVASALALRNLSKQSQHLTRMPVVLEPRSCFPIFSCCLSKQPVVSGLCRVHHGSCSVKDSFCLLEGRAVEQLVACLDHTNVKVVEASLVALCTLLDDEVDIEQGVTVLDEAEGIKPILEILWENHTEILRQQALWAIERILRKEVIAHEVSGDRNVGTALVEAFRHGNSRTRQIAERALKHIDKLPNFSGVSTEKEG</sequence>
<gene>
    <name evidence="2" type="ORF">ZIOFF_035940</name>
</gene>
<protein>
    <recommendedName>
        <fullName evidence="1">U-box domain-containing protein</fullName>
    </recommendedName>
</protein>
<dbReference type="Proteomes" id="UP000734854">
    <property type="component" value="Unassembled WGS sequence"/>
</dbReference>
<dbReference type="GO" id="GO:0016567">
    <property type="term" value="P:protein ubiquitination"/>
    <property type="evidence" value="ECO:0007669"/>
    <property type="project" value="InterPro"/>
</dbReference>
<evidence type="ECO:0000313" key="3">
    <source>
        <dbReference type="Proteomes" id="UP000734854"/>
    </source>
</evidence>
<evidence type="ECO:0000259" key="1">
    <source>
        <dbReference type="PROSITE" id="PS51698"/>
    </source>
</evidence>
<evidence type="ECO:0000313" key="2">
    <source>
        <dbReference type="EMBL" id="KAG6503623.1"/>
    </source>
</evidence>
<dbReference type="SMART" id="SM00504">
    <property type="entry name" value="Ubox"/>
    <property type="match status" value="1"/>
</dbReference>
<dbReference type="AlphaFoldDB" id="A0A8J5GLS7"/>
<dbReference type="InterPro" id="IPR045210">
    <property type="entry name" value="RING-Ubox_PUB"/>
</dbReference>
<dbReference type="Pfam" id="PF04564">
    <property type="entry name" value="U-box"/>
    <property type="match status" value="1"/>
</dbReference>
<dbReference type="InterPro" id="IPR003613">
    <property type="entry name" value="Ubox_domain"/>
</dbReference>
<accession>A0A8J5GLS7</accession>
<dbReference type="InterPro" id="IPR052608">
    <property type="entry name" value="U-box_domain_protein"/>
</dbReference>
<proteinExistence type="predicted"/>
<dbReference type="InterPro" id="IPR058678">
    <property type="entry name" value="ARM_PUB"/>
</dbReference>
<dbReference type="EMBL" id="JACMSC010000010">
    <property type="protein sequence ID" value="KAG6503623.1"/>
    <property type="molecule type" value="Genomic_DNA"/>
</dbReference>
<dbReference type="PANTHER" id="PTHR45958">
    <property type="entry name" value="RING-TYPE E3 UBIQUITIN TRANSFERASE"/>
    <property type="match status" value="1"/>
</dbReference>
<feature type="domain" description="U-box" evidence="1">
    <location>
        <begin position="27"/>
        <end position="106"/>
    </location>
</feature>
<dbReference type="Pfam" id="PF25598">
    <property type="entry name" value="ARM_PUB"/>
    <property type="match status" value="1"/>
</dbReference>
<dbReference type="InterPro" id="IPR000225">
    <property type="entry name" value="Armadillo"/>
</dbReference>
<dbReference type="PROSITE" id="PS51698">
    <property type="entry name" value="U_BOX"/>
    <property type="match status" value="1"/>
</dbReference>
<comment type="caution">
    <text evidence="2">The sequence shown here is derived from an EMBL/GenBank/DDBJ whole genome shotgun (WGS) entry which is preliminary data.</text>
</comment>
<reference evidence="2 3" key="1">
    <citation type="submission" date="2020-08" db="EMBL/GenBank/DDBJ databases">
        <title>Plant Genome Project.</title>
        <authorList>
            <person name="Zhang R.-G."/>
        </authorList>
    </citation>
    <scope>NUCLEOTIDE SEQUENCE [LARGE SCALE GENOMIC DNA]</scope>
    <source>
        <tissue evidence="2">Rhizome</tissue>
    </source>
</reference>
<dbReference type="CDD" id="cd16664">
    <property type="entry name" value="RING-Ubox_PUB"/>
    <property type="match status" value="1"/>
</dbReference>
<dbReference type="PANTHER" id="PTHR45958:SF6">
    <property type="entry name" value="U-BOX DOMAIN-CONTAINING PROTEIN 43"/>
    <property type="match status" value="1"/>
</dbReference>